<reference evidence="1" key="1">
    <citation type="journal article" date="2014" name="PLoS ONE">
        <title>Transcriptome-Based Identification of ABC Transporters in the Western Tarnished Plant Bug Lygus hesperus.</title>
        <authorList>
            <person name="Hull J.J."/>
            <person name="Chaney K."/>
            <person name="Geib S.M."/>
            <person name="Fabrick J.A."/>
            <person name="Brent C.S."/>
            <person name="Walsh D."/>
            <person name="Lavine L.C."/>
        </authorList>
    </citation>
    <scope>NUCLEOTIDE SEQUENCE</scope>
</reference>
<gene>
    <name evidence="1" type="primary">xseA_7</name>
    <name evidence="1" type="ORF">CM83_87040</name>
</gene>
<organism evidence="1">
    <name type="scientific">Lygus hesperus</name>
    <name type="common">Western plant bug</name>
    <dbReference type="NCBI Taxonomy" id="30085"/>
    <lineage>
        <taxon>Eukaryota</taxon>
        <taxon>Metazoa</taxon>
        <taxon>Ecdysozoa</taxon>
        <taxon>Arthropoda</taxon>
        <taxon>Hexapoda</taxon>
        <taxon>Insecta</taxon>
        <taxon>Pterygota</taxon>
        <taxon>Neoptera</taxon>
        <taxon>Paraneoptera</taxon>
        <taxon>Hemiptera</taxon>
        <taxon>Heteroptera</taxon>
        <taxon>Panheteroptera</taxon>
        <taxon>Cimicomorpha</taxon>
        <taxon>Miridae</taxon>
        <taxon>Mirini</taxon>
        <taxon>Lygus</taxon>
    </lineage>
</organism>
<reference evidence="1" key="2">
    <citation type="submission" date="2014-07" db="EMBL/GenBank/DDBJ databases">
        <authorList>
            <person name="Hull J."/>
        </authorList>
    </citation>
    <scope>NUCLEOTIDE SEQUENCE</scope>
</reference>
<evidence type="ECO:0000313" key="1">
    <source>
        <dbReference type="EMBL" id="JAG30420.1"/>
    </source>
</evidence>
<sequence length="106" mass="12483">MKMLGFLKRNTRYFSNPAALGFTSLVRPLFEFSNVVWIPIYCNSRDALERVQQRFLRNVEFKMGHRWEDFNYKVSQQENHLASLESRQRMADASFLDGLTSGRIDS</sequence>
<name>A0A0A9YLK2_LYGHE</name>
<proteinExistence type="predicted"/>
<dbReference type="AlphaFoldDB" id="A0A0A9YLK2"/>
<protein>
    <submittedName>
        <fullName evidence="1">Exodeoxyribonuclease 7 large subunit</fullName>
    </submittedName>
</protein>
<accession>A0A0A9YLK2</accession>
<dbReference type="EMBL" id="GBHO01013184">
    <property type="protein sequence ID" value="JAG30420.1"/>
    <property type="molecule type" value="Transcribed_RNA"/>
</dbReference>